<dbReference type="Pfam" id="PF13577">
    <property type="entry name" value="SnoaL_4"/>
    <property type="match status" value="1"/>
</dbReference>
<dbReference type="EMBL" id="JBHTCF010000002">
    <property type="protein sequence ID" value="MFC7303692.1"/>
    <property type="molecule type" value="Genomic_DNA"/>
</dbReference>
<dbReference type="SUPFAM" id="SSF54427">
    <property type="entry name" value="NTF2-like"/>
    <property type="match status" value="1"/>
</dbReference>
<evidence type="ECO:0000313" key="3">
    <source>
        <dbReference type="Proteomes" id="UP001596523"/>
    </source>
</evidence>
<feature type="domain" description="SnoaL-like" evidence="1">
    <location>
        <begin position="17"/>
        <end position="141"/>
    </location>
</feature>
<keyword evidence="3" id="KW-1185">Reference proteome</keyword>
<dbReference type="InterPro" id="IPR032710">
    <property type="entry name" value="NTF2-like_dom_sf"/>
</dbReference>
<dbReference type="RefSeq" id="WP_381827179.1">
    <property type="nucleotide sequence ID" value="NZ_JBHTCF010000002.1"/>
</dbReference>
<protein>
    <submittedName>
        <fullName evidence="2">Nuclear transport factor 2 family protein</fullName>
    </submittedName>
</protein>
<sequence>MSLSMPELRAATGAVEELVHRTQVGALLDRYLIGLDEHHERELDESWAESLFTADARVEFPVGRHDGIDGLVAFHHTALAKFARTQHLNSGAVVDIEGEHATVRANLISTQVLPSGALFTTGTFARGEARLVAAGWRLRRLSFGLVWSSGEPPARSA</sequence>
<dbReference type="Gene3D" id="3.10.450.50">
    <property type="match status" value="1"/>
</dbReference>
<organism evidence="2 3">
    <name type="scientific">Streptomyces monticola</name>
    <dbReference type="NCBI Taxonomy" id="2666263"/>
    <lineage>
        <taxon>Bacteria</taxon>
        <taxon>Bacillati</taxon>
        <taxon>Actinomycetota</taxon>
        <taxon>Actinomycetes</taxon>
        <taxon>Kitasatosporales</taxon>
        <taxon>Streptomycetaceae</taxon>
        <taxon>Streptomyces</taxon>
    </lineage>
</organism>
<dbReference type="Proteomes" id="UP001596523">
    <property type="component" value="Unassembled WGS sequence"/>
</dbReference>
<accession>A0ABW2JD78</accession>
<proteinExistence type="predicted"/>
<evidence type="ECO:0000313" key="2">
    <source>
        <dbReference type="EMBL" id="MFC7303692.1"/>
    </source>
</evidence>
<name>A0ABW2JD78_9ACTN</name>
<gene>
    <name evidence="2" type="ORF">ACFQVC_05605</name>
</gene>
<comment type="caution">
    <text evidence="2">The sequence shown here is derived from an EMBL/GenBank/DDBJ whole genome shotgun (WGS) entry which is preliminary data.</text>
</comment>
<evidence type="ECO:0000259" key="1">
    <source>
        <dbReference type="Pfam" id="PF13577"/>
    </source>
</evidence>
<reference evidence="3" key="1">
    <citation type="journal article" date="2019" name="Int. J. Syst. Evol. Microbiol.">
        <title>The Global Catalogue of Microorganisms (GCM) 10K type strain sequencing project: providing services to taxonomists for standard genome sequencing and annotation.</title>
        <authorList>
            <consortium name="The Broad Institute Genomics Platform"/>
            <consortium name="The Broad Institute Genome Sequencing Center for Infectious Disease"/>
            <person name="Wu L."/>
            <person name="Ma J."/>
        </authorList>
    </citation>
    <scope>NUCLEOTIDE SEQUENCE [LARGE SCALE GENOMIC DNA]</scope>
    <source>
        <strain evidence="3">SYNS20</strain>
    </source>
</reference>
<dbReference type="InterPro" id="IPR037401">
    <property type="entry name" value="SnoaL-like"/>
</dbReference>